<dbReference type="Proteomes" id="UP001162800">
    <property type="component" value="Plasmid unnamed2"/>
</dbReference>
<evidence type="ECO:0000313" key="2">
    <source>
        <dbReference type="Proteomes" id="UP001162800"/>
    </source>
</evidence>
<accession>A0ABY6GI50</accession>
<sequence>MTSIWSGYNNVGICATALISVLRHTEHISVPKALLVMPLVMHEATVRHLSDARVSHRGSAALAAQRPDLFTNFSERYDASLVASVNAIQLLVVYGYAIFNDGLSLNKPLQIDKSFGKRAEKIDKASSHIASLLSSPVDELYLNFRVKI</sequence>
<dbReference type="EMBL" id="CP106883">
    <property type="protein sequence ID" value="UYG54052.1"/>
    <property type="molecule type" value="Genomic_DNA"/>
</dbReference>
<protein>
    <submittedName>
        <fullName evidence="1">DUF6521 family protein</fullName>
    </submittedName>
</protein>
<evidence type="ECO:0000313" key="1">
    <source>
        <dbReference type="EMBL" id="UYG54052.1"/>
    </source>
</evidence>
<reference evidence="1" key="1">
    <citation type="submission" date="2022-09" db="EMBL/GenBank/DDBJ databases">
        <title>The complete genome of Acidovorax sp. 5MLIR.</title>
        <authorList>
            <person name="Liu L."/>
            <person name="Yue J."/>
            <person name="Yang F."/>
            <person name="Yuan J."/>
            <person name="Li L."/>
        </authorList>
    </citation>
    <scope>NUCLEOTIDE SEQUENCE</scope>
    <source>
        <strain evidence="1">5MLIR</strain>
        <plasmid evidence="1">unnamed2</plasmid>
    </source>
</reference>
<dbReference type="RefSeq" id="WP_255662844.1">
    <property type="nucleotide sequence ID" value="NZ_CP106883.1"/>
</dbReference>
<keyword evidence="1" id="KW-0614">Plasmid</keyword>
<name>A0ABY6GI50_9BURK</name>
<keyword evidence="2" id="KW-1185">Reference proteome</keyword>
<proteinExistence type="predicted"/>
<dbReference type="Pfam" id="PF20131">
    <property type="entry name" value="MC3"/>
    <property type="match status" value="1"/>
</dbReference>
<organism evidence="1 2">
    <name type="scientific">Comamonas endophytica</name>
    <dbReference type="NCBI Taxonomy" id="2949090"/>
    <lineage>
        <taxon>Bacteria</taxon>
        <taxon>Pseudomonadati</taxon>
        <taxon>Pseudomonadota</taxon>
        <taxon>Betaproteobacteria</taxon>
        <taxon>Burkholderiales</taxon>
        <taxon>Comamonadaceae</taxon>
        <taxon>Comamonas</taxon>
    </lineage>
</organism>
<geneLocation type="plasmid" evidence="1 2">
    <name>unnamed2</name>
</geneLocation>
<dbReference type="InterPro" id="IPR045390">
    <property type="entry name" value="ABC-3C_MC3"/>
</dbReference>
<gene>
    <name evidence="1" type="ORF">M9799_20220</name>
</gene>